<keyword evidence="4" id="KW-1185">Reference proteome</keyword>
<evidence type="ECO:0000313" key="3">
    <source>
        <dbReference type="EnsemblMetazoa" id="XP_016970484.1"/>
    </source>
</evidence>
<evidence type="ECO:0000256" key="1">
    <source>
        <dbReference type="SAM" id="Phobius"/>
    </source>
</evidence>
<name>A0A6P4E261_DRORH</name>
<evidence type="ECO:0000259" key="2">
    <source>
        <dbReference type="Pfam" id="PF24985"/>
    </source>
</evidence>
<proteinExistence type="predicted"/>
<feature type="transmembrane region" description="Helical" evidence="1">
    <location>
        <begin position="138"/>
        <end position="160"/>
    </location>
</feature>
<sequence length="217" mass="25305">MRVYIYQMRPVLFLFYMVETLVNMFVIHFHLKGFIFITMATMDWLHDLAHSMYLVFFYIFTVLTLFACTNLCTGNHTSIIEEVVRPLAGFIIYTICSLMLLGDAESDFYILYANEKPEDQILPEKPLHPYFNYLRAQATSSLVASVVYLLHCLIAVDVLLSNEDSDDEKNSSDSFDDIDEELDYVPVRLYVFGGTVQRWLEQFEWFQEFTTSGVKVI</sequence>
<reference evidence="5" key="2">
    <citation type="submission" date="2025-04" db="UniProtKB">
        <authorList>
            <consortium name="RefSeq"/>
        </authorList>
    </citation>
    <scope>IDENTIFICATION</scope>
</reference>
<feature type="transmembrane region" description="Helical" evidence="1">
    <location>
        <begin position="51"/>
        <end position="71"/>
    </location>
</feature>
<dbReference type="RefSeq" id="XP_016970484.1">
    <property type="nucleotide sequence ID" value="XM_017114995.1"/>
</dbReference>
<dbReference type="OMA" id="FREFSHD"/>
<reference evidence="3" key="3">
    <citation type="submission" date="2025-05" db="UniProtKB">
        <authorList>
            <consortium name="EnsemblMetazoa"/>
        </authorList>
    </citation>
    <scope>IDENTIFICATION</scope>
</reference>
<reference evidence="4" key="1">
    <citation type="journal article" date="2021" name="Elife">
        <title>Highly contiguous assemblies of 101 drosophilid genomes.</title>
        <authorList>
            <person name="Kim B.Y."/>
            <person name="Wang J.R."/>
            <person name="Miller D.E."/>
            <person name="Barmina O."/>
            <person name="Delaney E."/>
            <person name="Thompson A."/>
            <person name="Comeault A.A."/>
            <person name="Peede D."/>
            <person name="D'Agostino E.R."/>
            <person name="Pelaez J."/>
            <person name="Aguilar J.M."/>
            <person name="Haji D."/>
            <person name="Matsunaga T."/>
            <person name="Armstrong E.E."/>
            <person name="Zych M."/>
            <person name="Ogawa Y."/>
            <person name="Stamenkovic-Radak M."/>
            <person name="Jelic M."/>
            <person name="Veselinovic M.S."/>
            <person name="Tanaskovic M."/>
            <person name="Eric P."/>
            <person name="Gao J.J."/>
            <person name="Katoh T.K."/>
            <person name="Toda M.J."/>
            <person name="Watabe H."/>
            <person name="Watada M."/>
            <person name="Davis J.S."/>
            <person name="Moyle L.C."/>
            <person name="Manoli G."/>
            <person name="Bertolini E."/>
            <person name="Kostal V."/>
            <person name="Hawley R.S."/>
            <person name="Takahashi A."/>
            <person name="Jones C.D."/>
            <person name="Price D.K."/>
            <person name="Whiteman N."/>
            <person name="Kopp A."/>
            <person name="Matute D.R."/>
            <person name="Petrov D.A."/>
        </authorList>
    </citation>
    <scope>NUCLEOTIDE SEQUENCE [LARGE SCALE GENOMIC DNA]</scope>
</reference>
<evidence type="ECO:0000313" key="4">
    <source>
        <dbReference type="Proteomes" id="UP001652680"/>
    </source>
</evidence>
<dbReference type="AlphaFoldDB" id="A0A6P4E261"/>
<dbReference type="GeneID" id="108038242"/>
<evidence type="ECO:0000313" key="5">
    <source>
        <dbReference type="RefSeq" id="XP_016970484.1"/>
    </source>
</evidence>
<feature type="domain" description="DUF7775" evidence="2">
    <location>
        <begin position="9"/>
        <end position="161"/>
    </location>
</feature>
<dbReference type="Pfam" id="PF24985">
    <property type="entry name" value="DUF7775"/>
    <property type="match status" value="1"/>
</dbReference>
<feature type="transmembrane region" description="Helical" evidence="1">
    <location>
        <begin position="83"/>
        <end position="102"/>
    </location>
</feature>
<dbReference type="InterPro" id="IPR056677">
    <property type="entry name" value="DUF7775"/>
</dbReference>
<gene>
    <name evidence="5" type="primary">LOC108038242</name>
    <name evidence="3" type="synonym">108038242</name>
</gene>
<accession>A0A6P4E261</accession>
<dbReference type="OrthoDB" id="7789408at2759"/>
<organism evidence="5">
    <name type="scientific">Drosophila rhopaloa</name>
    <name type="common">Fruit fly</name>
    <dbReference type="NCBI Taxonomy" id="1041015"/>
    <lineage>
        <taxon>Eukaryota</taxon>
        <taxon>Metazoa</taxon>
        <taxon>Ecdysozoa</taxon>
        <taxon>Arthropoda</taxon>
        <taxon>Hexapoda</taxon>
        <taxon>Insecta</taxon>
        <taxon>Pterygota</taxon>
        <taxon>Neoptera</taxon>
        <taxon>Endopterygota</taxon>
        <taxon>Diptera</taxon>
        <taxon>Brachycera</taxon>
        <taxon>Muscomorpha</taxon>
        <taxon>Ephydroidea</taxon>
        <taxon>Drosophilidae</taxon>
        <taxon>Drosophila</taxon>
        <taxon>Sophophora</taxon>
    </lineage>
</organism>
<protein>
    <submittedName>
        <fullName evidence="5">Uncharacterized protein LOC108038242</fullName>
    </submittedName>
</protein>
<feature type="transmembrane region" description="Helical" evidence="1">
    <location>
        <begin position="12"/>
        <end position="31"/>
    </location>
</feature>
<dbReference type="Proteomes" id="UP001652680">
    <property type="component" value="Unassembled WGS sequence"/>
</dbReference>
<dbReference type="PANTHER" id="PTHR41152">
    <property type="entry name" value="AT26438P-RELATED"/>
    <property type="match status" value="1"/>
</dbReference>
<keyword evidence="1" id="KW-0812">Transmembrane</keyword>
<dbReference type="PANTHER" id="PTHR41152:SF8">
    <property type="entry name" value="AT26438P-RELATED"/>
    <property type="match status" value="1"/>
</dbReference>
<dbReference type="EnsemblMetazoa" id="XM_017114995.2">
    <property type="protein sequence ID" value="XP_016970484.1"/>
    <property type="gene ID" value="LOC108038242"/>
</dbReference>
<keyword evidence="1" id="KW-1133">Transmembrane helix</keyword>
<keyword evidence="1" id="KW-0472">Membrane</keyword>